<dbReference type="PANTHER" id="PTHR46062">
    <property type="entry name" value="STEROL REGULATORY ELEMENT-BINDING PROTEIN"/>
    <property type="match status" value="1"/>
</dbReference>
<dbReference type="Gene3D" id="4.10.280.10">
    <property type="entry name" value="Helix-loop-helix DNA-binding domain"/>
    <property type="match status" value="1"/>
</dbReference>
<comment type="caution">
    <text evidence="14">The sequence shown here is derived from an EMBL/GenBank/DDBJ whole genome shotgun (WGS) entry which is preliminary data.</text>
</comment>
<dbReference type="AlphaFoldDB" id="A0AAV4R9H5"/>
<sequence length="805" mass="91067">LLLQAHLLKNANEKENSYYTTAQPIVTATISPSSQCIASVPSSTYPELLHVIFFKPPIIKGEKKNAHNAIERRYRSSINDKIIELKNMIVGTEAGKSICNFLGIEDLLDKKTTIPPSIADYTPPTSDISSPERSPTNSVGDIYYSDQDSPPFSGSCDNQTLGPYGITLDKDDSNDSFSNRGMLDHSRLLMCFFMCALMIFNPVSFAMKVGMQHARRGESDAYTGRTILSDEWGFEGNWTKFLSTAIAWIFNSIFIGFCLLKIFVYGDPVLKKDSSNYTIFWRHRKQADLSFQEEDYPNSVSHLKLCLTALGRSFPSSTIELVISVIWQLIRQISHFTGILKAINTFVLPKSHSLHIESCRDAALVYQKLQQLHLLGFLSESKLERVYLSLNALNLGEEAKSIIPIEEMAELYLISAMSFISCFPRRLYFVTWYLLKKARRVYISNNAMIPPTLRWLFDPMGQTFFRNGNWDYSREKTVFSSVPNSKKIVLTIISPSMELDENIEYKRTYSTGLVISNCIQLLKDSCYVTESSHFSSALLSSKPVSLRQEDRVTYWWASVMAVALAWLLGEEDKAEKLYQDVEDFPKELMNSHHPLPSAVLNSFRARKSCFYATTMPGPTLRLCDKAGSLVKDSLNYSLHQMPPPLVQAFQVLSIDWCLSTRKHVFDNHNPDPNSSEVYGVSEGYREDLKCLRRLLHHIPEIHSKVNLYEITLRLMAGANPVKTQQMLDRRNNGENGHPSERDQAEALMLACKHLPESIVCNPREKESMLAEAASILQRLSDKTKLVECHKMMVAAGSVFIGQSGA</sequence>
<evidence type="ECO:0000256" key="5">
    <source>
        <dbReference type="ARBA" id="ARBA00022989"/>
    </source>
</evidence>
<keyword evidence="4" id="KW-0256">Endoplasmic reticulum</keyword>
<keyword evidence="9" id="KW-0804">Transcription</keyword>
<feature type="transmembrane region" description="Helical" evidence="12">
    <location>
        <begin position="188"/>
        <end position="207"/>
    </location>
</feature>
<dbReference type="InterPro" id="IPR011598">
    <property type="entry name" value="bHLH_dom"/>
</dbReference>
<evidence type="ECO:0000256" key="4">
    <source>
        <dbReference type="ARBA" id="ARBA00022824"/>
    </source>
</evidence>
<evidence type="ECO:0000313" key="15">
    <source>
        <dbReference type="Proteomes" id="UP001054945"/>
    </source>
</evidence>
<keyword evidence="15" id="KW-1185">Reference proteome</keyword>
<feature type="region of interest" description="Disordered" evidence="11">
    <location>
        <begin position="119"/>
        <end position="139"/>
    </location>
</feature>
<keyword evidence="5 12" id="KW-1133">Transmembrane helix</keyword>
<organism evidence="14 15">
    <name type="scientific">Caerostris extrusa</name>
    <name type="common">Bark spider</name>
    <name type="synonym">Caerostris bankana</name>
    <dbReference type="NCBI Taxonomy" id="172846"/>
    <lineage>
        <taxon>Eukaryota</taxon>
        <taxon>Metazoa</taxon>
        <taxon>Ecdysozoa</taxon>
        <taxon>Arthropoda</taxon>
        <taxon>Chelicerata</taxon>
        <taxon>Arachnida</taxon>
        <taxon>Araneae</taxon>
        <taxon>Araneomorphae</taxon>
        <taxon>Entelegynae</taxon>
        <taxon>Araneoidea</taxon>
        <taxon>Araneidae</taxon>
        <taxon>Caerostris</taxon>
    </lineage>
</organism>
<dbReference type="InterPro" id="IPR036638">
    <property type="entry name" value="HLH_DNA-bd_sf"/>
</dbReference>
<evidence type="ECO:0000256" key="12">
    <source>
        <dbReference type="SAM" id="Phobius"/>
    </source>
</evidence>
<evidence type="ECO:0000256" key="1">
    <source>
        <dbReference type="ARBA" id="ARBA00004123"/>
    </source>
</evidence>
<accession>A0AAV4R9H5</accession>
<dbReference type="PANTHER" id="PTHR46062:SF1">
    <property type="entry name" value="LP12374P"/>
    <property type="match status" value="1"/>
</dbReference>
<keyword evidence="10" id="KW-0539">Nucleus</keyword>
<evidence type="ECO:0000259" key="13">
    <source>
        <dbReference type="Pfam" id="PF00010"/>
    </source>
</evidence>
<keyword evidence="7" id="KW-0238">DNA-binding</keyword>
<dbReference type="Pfam" id="PF00010">
    <property type="entry name" value="HLH"/>
    <property type="match status" value="1"/>
</dbReference>
<gene>
    <name evidence="14" type="primary">SREBF1</name>
    <name evidence="14" type="ORF">CEXT_341931</name>
</gene>
<dbReference type="Proteomes" id="UP001054945">
    <property type="component" value="Unassembled WGS sequence"/>
</dbReference>
<name>A0AAV4R9H5_CAEEX</name>
<evidence type="ECO:0000256" key="10">
    <source>
        <dbReference type="ARBA" id="ARBA00023242"/>
    </source>
</evidence>
<dbReference type="SUPFAM" id="SSF47459">
    <property type="entry name" value="HLH, helix-loop-helix DNA-binding domain"/>
    <property type="match status" value="1"/>
</dbReference>
<comment type="subcellular location">
    <subcellularLocation>
        <location evidence="2">Endoplasmic reticulum membrane</location>
        <topology evidence="2">Multi-pass membrane protein</topology>
    </subcellularLocation>
    <subcellularLocation>
        <location evidence="1">Nucleus</location>
    </subcellularLocation>
</comment>
<keyword evidence="3 12" id="KW-0812">Transmembrane</keyword>
<evidence type="ECO:0000256" key="11">
    <source>
        <dbReference type="SAM" id="MobiDB-lite"/>
    </source>
</evidence>
<dbReference type="GO" id="GO:0000981">
    <property type="term" value="F:DNA-binding transcription factor activity, RNA polymerase II-specific"/>
    <property type="evidence" value="ECO:0007669"/>
    <property type="project" value="TreeGrafter"/>
</dbReference>
<keyword evidence="6" id="KW-0805">Transcription regulation</keyword>
<reference evidence="14 15" key="1">
    <citation type="submission" date="2021-06" db="EMBL/GenBank/DDBJ databases">
        <title>Caerostris extrusa draft genome.</title>
        <authorList>
            <person name="Kono N."/>
            <person name="Arakawa K."/>
        </authorList>
    </citation>
    <scope>NUCLEOTIDE SEQUENCE [LARGE SCALE GENOMIC DNA]</scope>
</reference>
<evidence type="ECO:0000256" key="3">
    <source>
        <dbReference type="ARBA" id="ARBA00022692"/>
    </source>
</evidence>
<dbReference type="EMBL" id="BPLR01007495">
    <property type="protein sequence ID" value="GIY17301.1"/>
    <property type="molecule type" value="Genomic_DNA"/>
</dbReference>
<feature type="non-terminal residue" evidence="14">
    <location>
        <position position="1"/>
    </location>
</feature>
<dbReference type="GO" id="GO:0005789">
    <property type="term" value="C:endoplasmic reticulum membrane"/>
    <property type="evidence" value="ECO:0007669"/>
    <property type="project" value="UniProtKB-SubCell"/>
</dbReference>
<proteinExistence type="predicted"/>
<evidence type="ECO:0000256" key="8">
    <source>
        <dbReference type="ARBA" id="ARBA00023136"/>
    </source>
</evidence>
<evidence type="ECO:0000256" key="9">
    <source>
        <dbReference type="ARBA" id="ARBA00023163"/>
    </source>
</evidence>
<feature type="domain" description="BHLH" evidence="13">
    <location>
        <begin position="63"/>
        <end position="90"/>
    </location>
</feature>
<evidence type="ECO:0000313" key="14">
    <source>
        <dbReference type="EMBL" id="GIY17301.1"/>
    </source>
</evidence>
<evidence type="ECO:0000256" key="6">
    <source>
        <dbReference type="ARBA" id="ARBA00023015"/>
    </source>
</evidence>
<evidence type="ECO:0000256" key="2">
    <source>
        <dbReference type="ARBA" id="ARBA00004477"/>
    </source>
</evidence>
<evidence type="ECO:0000256" key="7">
    <source>
        <dbReference type="ARBA" id="ARBA00023125"/>
    </source>
</evidence>
<keyword evidence="8 12" id="KW-0472">Membrane</keyword>
<dbReference type="GO" id="GO:0046983">
    <property type="term" value="F:protein dimerization activity"/>
    <property type="evidence" value="ECO:0007669"/>
    <property type="project" value="InterPro"/>
</dbReference>
<feature type="transmembrane region" description="Helical" evidence="12">
    <location>
        <begin position="241"/>
        <end position="264"/>
    </location>
</feature>
<dbReference type="GO" id="GO:0000978">
    <property type="term" value="F:RNA polymerase II cis-regulatory region sequence-specific DNA binding"/>
    <property type="evidence" value="ECO:0007669"/>
    <property type="project" value="TreeGrafter"/>
</dbReference>
<feature type="compositionally biased region" description="Polar residues" evidence="11">
    <location>
        <begin position="123"/>
        <end position="139"/>
    </location>
</feature>
<protein>
    <submittedName>
        <fullName evidence="14">Sterol regulatory element-binding protein 1</fullName>
    </submittedName>
</protein>
<dbReference type="GO" id="GO:0005634">
    <property type="term" value="C:nucleus"/>
    <property type="evidence" value="ECO:0007669"/>
    <property type="project" value="UniProtKB-SubCell"/>
</dbReference>